<dbReference type="InterPro" id="IPR036388">
    <property type="entry name" value="WH-like_DNA-bd_sf"/>
</dbReference>
<feature type="domain" description="RNA polymerase sigma-70 region 2" evidence="6">
    <location>
        <begin position="15"/>
        <end position="82"/>
    </location>
</feature>
<dbReference type="Gene3D" id="1.10.10.10">
    <property type="entry name" value="Winged helix-like DNA-binding domain superfamily/Winged helix DNA-binding domain"/>
    <property type="match status" value="1"/>
</dbReference>
<organism evidence="8 9">
    <name type="scientific">Archangium minus</name>
    <dbReference type="NCBI Taxonomy" id="83450"/>
    <lineage>
        <taxon>Bacteria</taxon>
        <taxon>Pseudomonadati</taxon>
        <taxon>Myxococcota</taxon>
        <taxon>Myxococcia</taxon>
        <taxon>Myxococcales</taxon>
        <taxon>Cystobacterineae</taxon>
        <taxon>Archangiaceae</taxon>
        <taxon>Archangium</taxon>
    </lineage>
</organism>
<comment type="similarity">
    <text evidence="1">Belongs to the sigma-70 factor family. ECF subfamily.</text>
</comment>
<evidence type="ECO:0000259" key="7">
    <source>
        <dbReference type="Pfam" id="PF08281"/>
    </source>
</evidence>
<dbReference type="Pfam" id="PF08281">
    <property type="entry name" value="Sigma70_r4_2"/>
    <property type="match status" value="1"/>
</dbReference>
<sequence length="181" mass="20914">MLLFIQGDTTAFNTLFQRYARAMRAYLLRLSGQASAADDLVQLTFLSVVRARGRFRADARFKPWLYAIGTNVARNWIRRQRRQEALTESLPRVAELEDSPTHHLGMKRRVQEALAKLPEGQRVPIVMHRFQGLSFAEIAMAMGLTEGAVKVRAHRGYVRLRELLTMSRDEDELRSSWLEDR</sequence>
<dbReference type="EMBL" id="CP043494">
    <property type="protein sequence ID" value="WNG52403.1"/>
    <property type="molecule type" value="Genomic_DNA"/>
</dbReference>
<dbReference type="SUPFAM" id="SSF88659">
    <property type="entry name" value="Sigma3 and sigma4 domains of RNA polymerase sigma factors"/>
    <property type="match status" value="1"/>
</dbReference>
<evidence type="ECO:0000256" key="2">
    <source>
        <dbReference type="ARBA" id="ARBA00023015"/>
    </source>
</evidence>
<reference evidence="8 9" key="1">
    <citation type="submission" date="2019-08" db="EMBL/GenBank/DDBJ databases">
        <title>Archangium and Cystobacter genomes.</title>
        <authorList>
            <person name="Chen I.-C.K."/>
            <person name="Wielgoss S."/>
        </authorList>
    </citation>
    <scope>NUCLEOTIDE SEQUENCE [LARGE SCALE GENOMIC DNA]</scope>
    <source>
        <strain evidence="8 9">Cbm 6</strain>
    </source>
</reference>
<keyword evidence="5" id="KW-0804">Transcription</keyword>
<dbReference type="InterPro" id="IPR013325">
    <property type="entry name" value="RNA_pol_sigma_r2"/>
</dbReference>
<dbReference type="InterPro" id="IPR013249">
    <property type="entry name" value="RNA_pol_sigma70_r4_t2"/>
</dbReference>
<protein>
    <submittedName>
        <fullName evidence="8">RNA polymerase sigma factor</fullName>
    </submittedName>
</protein>
<evidence type="ECO:0000259" key="6">
    <source>
        <dbReference type="Pfam" id="PF04542"/>
    </source>
</evidence>
<dbReference type="PANTHER" id="PTHR43133">
    <property type="entry name" value="RNA POLYMERASE ECF-TYPE SIGMA FACTO"/>
    <property type="match status" value="1"/>
</dbReference>
<dbReference type="CDD" id="cd06171">
    <property type="entry name" value="Sigma70_r4"/>
    <property type="match status" value="1"/>
</dbReference>
<evidence type="ECO:0000313" key="9">
    <source>
        <dbReference type="Proteomes" id="UP001611383"/>
    </source>
</evidence>
<keyword evidence="3" id="KW-0731">Sigma factor</keyword>
<gene>
    <name evidence="8" type="ORF">F0U60_15230</name>
</gene>
<keyword evidence="2" id="KW-0805">Transcription regulation</keyword>
<evidence type="ECO:0000256" key="5">
    <source>
        <dbReference type="ARBA" id="ARBA00023163"/>
    </source>
</evidence>
<dbReference type="InterPro" id="IPR013324">
    <property type="entry name" value="RNA_pol_sigma_r3/r4-like"/>
</dbReference>
<evidence type="ECO:0000313" key="8">
    <source>
        <dbReference type="EMBL" id="WNG52403.1"/>
    </source>
</evidence>
<feature type="domain" description="RNA polymerase sigma factor 70 region 4 type 2" evidence="7">
    <location>
        <begin position="108"/>
        <end position="160"/>
    </location>
</feature>
<name>A0ABY9XAJ8_9BACT</name>
<dbReference type="Pfam" id="PF04542">
    <property type="entry name" value="Sigma70_r2"/>
    <property type="match status" value="1"/>
</dbReference>
<dbReference type="PANTHER" id="PTHR43133:SF8">
    <property type="entry name" value="RNA POLYMERASE SIGMA FACTOR HI_1459-RELATED"/>
    <property type="match status" value="1"/>
</dbReference>
<accession>A0ABY9XAJ8</accession>
<evidence type="ECO:0000256" key="3">
    <source>
        <dbReference type="ARBA" id="ARBA00023082"/>
    </source>
</evidence>
<evidence type="ECO:0000256" key="4">
    <source>
        <dbReference type="ARBA" id="ARBA00023125"/>
    </source>
</evidence>
<proteinExistence type="inferred from homology"/>
<keyword evidence="9" id="KW-1185">Reference proteome</keyword>
<dbReference type="Proteomes" id="UP001611383">
    <property type="component" value="Chromosome"/>
</dbReference>
<evidence type="ECO:0000256" key="1">
    <source>
        <dbReference type="ARBA" id="ARBA00010641"/>
    </source>
</evidence>
<keyword evidence="4" id="KW-0238">DNA-binding</keyword>
<dbReference type="SUPFAM" id="SSF88946">
    <property type="entry name" value="Sigma2 domain of RNA polymerase sigma factors"/>
    <property type="match status" value="1"/>
</dbReference>
<dbReference type="InterPro" id="IPR014284">
    <property type="entry name" value="RNA_pol_sigma-70_dom"/>
</dbReference>
<dbReference type="NCBIfam" id="TIGR02937">
    <property type="entry name" value="sigma70-ECF"/>
    <property type="match status" value="1"/>
</dbReference>
<dbReference type="InterPro" id="IPR007627">
    <property type="entry name" value="RNA_pol_sigma70_r2"/>
</dbReference>
<dbReference type="InterPro" id="IPR039425">
    <property type="entry name" value="RNA_pol_sigma-70-like"/>
</dbReference>
<dbReference type="Gene3D" id="1.10.1740.10">
    <property type="match status" value="1"/>
</dbReference>